<dbReference type="PANTHER" id="PTHR33048">
    <property type="entry name" value="PTH11-LIKE INTEGRAL MEMBRANE PROTEIN (AFU_ORTHOLOGUE AFUA_5G11245)"/>
    <property type="match status" value="1"/>
</dbReference>
<feature type="transmembrane region" description="Helical" evidence="7">
    <location>
        <begin position="58"/>
        <end position="80"/>
    </location>
</feature>
<evidence type="ECO:0000259" key="8">
    <source>
        <dbReference type="Pfam" id="PF20684"/>
    </source>
</evidence>
<evidence type="ECO:0000256" key="7">
    <source>
        <dbReference type="SAM" id="Phobius"/>
    </source>
</evidence>
<dbReference type="Pfam" id="PF20684">
    <property type="entry name" value="Fung_rhodopsin"/>
    <property type="match status" value="1"/>
</dbReference>
<organism evidence="9 10">
    <name type="scientific">Periconia digitata</name>
    <dbReference type="NCBI Taxonomy" id="1303443"/>
    <lineage>
        <taxon>Eukaryota</taxon>
        <taxon>Fungi</taxon>
        <taxon>Dikarya</taxon>
        <taxon>Ascomycota</taxon>
        <taxon>Pezizomycotina</taxon>
        <taxon>Dothideomycetes</taxon>
        <taxon>Pleosporomycetidae</taxon>
        <taxon>Pleosporales</taxon>
        <taxon>Massarineae</taxon>
        <taxon>Periconiaceae</taxon>
        <taxon>Periconia</taxon>
    </lineage>
</organism>
<feature type="compositionally biased region" description="Low complexity" evidence="6">
    <location>
        <begin position="365"/>
        <end position="374"/>
    </location>
</feature>
<evidence type="ECO:0000256" key="4">
    <source>
        <dbReference type="ARBA" id="ARBA00023136"/>
    </source>
</evidence>
<feature type="region of interest" description="Disordered" evidence="6">
    <location>
        <begin position="359"/>
        <end position="435"/>
    </location>
</feature>
<feature type="transmembrane region" description="Helical" evidence="7">
    <location>
        <begin position="170"/>
        <end position="191"/>
    </location>
</feature>
<feature type="compositionally biased region" description="Basic and acidic residues" evidence="6">
    <location>
        <begin position="380"/>
        <end position="397"/>
    </location>
</feature>
<name>A0A9W4XF45_9PLEO</name>
<keyword evidence="3 7" id="KW-1133">Transmembrane helix</keyword>
<reference evidence="9" key="1">
    <citation type="submission" date="2023-01" db="EMBL/GenBank/DDBJ databases">
        <authorList>
            <person name="Van Ghelder C."/>
            <person name="Rancurel C."/>
        </authorList>
    </citation>
    <scope>NUCLEOTIDE SEQUENCE</scope>
    <source>
        <strain evidence="9">CNCM I-4278</strain>
    </source>
</reference>
<evidence type="ECO:0000256" key="3">
    <source>
        <dbReference type="ARBA" id="ARBA00022989"/>
    </source>
</evidence>
<feature type="transmembrane region" description="Helical" evidence="7">
    <location>
        <begin position="135"/>
        <end position="158"/>
    </location>
</feature>
<dbReference type="AlphaFoldDB" id="A0A9W4XF45"/>
<accession>A0A9W4XF45</accession>
<evidence type="ECO:0000313" key="9">
    <source>
        <dbReference type="EMBL" id="CAI6294561.1"/>
    </source>
</evidence>
<feature type="transmembrane region" description="Helical" evidence="7">
    <location>
        <begin position="222"/>
        <end position="243"/>
    </location>
</feature>
<comment type="subcellular location">
    <subcellularLocation>
        <location evidence="1">Membrane</location>
        <topology evidence="1">Multi-pass membrane protein</topology>
    </subcellularLocation>
</comment>
<sequence length="435" mass="48824">MESLSEIPDFDTSPSKWPVDEMPGGFGGGNKPFFNMSRPGFNPSRFRSGMDNTNGAPVLLGLGAALMLLSIALIAARLWSRARPTWTLRADDWTILAGLILAITQYGIICASVLYGLGRRALFVSFARRRTSLHLLFISQVFWYWSLTLIKLSVALLLLRLKHTKRWRIFLITIMCIIISAAIVQTVFQFAQCRPFSVFWDPRIFRATKVQCFETSVINGNIVAFSTLQIVLDIVFSFIPMTFIRKLHVPRREKIFMCVLMGLGIFASVAAIVRTLVLQGNYRSDDVFRTNVGVALWALIEQHFAIIAATMPTLKSFMELTLVRISLFFYDREPETQARAKLVALGLLDKDDVLERDEEVQIGRKPSMAASTKSKASKHKKEEVKSGVERGDEKEADMSFEEMMLGGDGGRGRGLGGVAEEEDENMKAEKAKEFV</sequence>
<gene>
    <name evidence="9" type="ORF">PDIGIT_LOCUS2593</name>
</gene>
<dbReference type="Proteomes" id="UP001152607">
    <property type="component" value="Unassembled WGS sequence"/>
</dbReference>
<dbReference type="InterPro" id="IPR052337">
    <property type="entry name" value="SAT4-like"/>
</dbReference>
<dbReference type="GO" id="GO:0016020">
    <property type="term" value="C:membrane"/>
    <property type="evidence" value="ECO:0007669"/>
    <property type="project" value="UniProtKB-SubCell"/>
</dbReference>
<keyword evidence="4 7" id="KW-0472">Membrane</keyword>
<feature type="transmembrane region" description="Helical" evidence="7">
    <location>
        <begin position="255"/>
        <end position="274"/>
    </location>
</feature>
<dbReference type="OrthoDB" id="3897607at2759"/>
<keyword evidence="10" id="KW-1185">Reference proteome</keyword>
<keyword evidence="2 7" id="KW-0812">Transmembrane</keyword>
<comment type="similarity">
    <text evidence="5">Belongs to the SAT4 family.</text>
</comment>
<evidence type="ECO:0000256" key="5">
    <source>
        <dbReference type="ARBA" id="ARBA00038359"/>
    </source>
</evidence>
<evidence type="ECO:0000313" key="10">
    <source>
        <dbReference type="Proteomes" id="UP001152607"/>
    </source>
</evidence>
<evidence type="ECO:0000256" key="6">
    <source>
        <dbReference type="SAM" id="MobiDB-lite"/>
    </source>
</evidence>
<feature type="transmembrane region" description="Helical" evidence="7">
    <location>
        <begin position="92"/>
        <end position="115"/>
    </location>
</feature>
<comment type="caution">
    <text evidence="9">The sequence shown here is derived from an EMBL/GenBank/DDBJ whole genome shotgun (WGS) entry which is preliminary data.</text>
</comment>
<feature type="domain" description="Rhodopsin" evidence="8">
    <location>
        <begin position="76"/>
        <end position="318"/>
    </location>
</feature>
<evidence type="ECO:0000256" key="2">
    <source>
        <dbReference type="ARBA" id="ARBA00022692"/>
    </source>
</evidence>
<proteinExistence type="inferred from homology"/>
<dbReference type="EMBL" id="CAOQHR010000002">
    <property type="protein sequence ID" value="CAI6294561.1"/>
    <property type="molecule type" value="Genomic_DNA"/>
</dbReference>
<dbReference type="PANTHER" id="PTHR33048:SF129">
    <property type="entry name" value="INTEGRAL MEMBRANE PROTEIN-RELATED"/>
    <property type="match status" value="1"/>
</dbReference>
<dbReference type="InterPro" id="IPR049326">
    <property type="entry name" value="Rhodopsin_dom_fungi"/>
</dbReference>
<feature type="compositionally biased region" description="Gly residues" evidence="6">
    <location>
        <begin position="406"/>
        <end position="417"/>
    </location>
</feature>
<protein>
    <recommendedName>
        <fullName evidence="8">Rhodopsin domain-containing protein</fullName>
    </recommendedName>
</protein>
<evidence type="ECO:0000256" key="1">
    <source>
        <dbReference type="ARBA" id="ARBA00004141"/>
    </source>
</evidence>
<feature type="compositionally biased region" description="Basic and acidic residues" evidence="6">
    <location>
        <begin position="425"/>
        <end position="435"/>
    </location>
</feature>